<evidence type="ECO:0000313" key="10">
    <source>
        <dbReference type="EMBL" id="KUG04669.1"/>
    </source>
</evidence>
<keyword evidence="5" id="KW-0274">FAD</keyword>
<dbReference type="InterPro" id="IPR023753">
    <property type="entry name" value="FAD/NAD-binding_dom"/>
</dbReference>
<name>A0A0W8E8A7_9ZZZZ</name>
<dbReference type="InterPro" id="IPR036188">
    <property type="entry name" value="FAD/NAD-bd_sf"/>
</dbReference>
<dbReference type="Pfam" id="PF21349">
    <property type="entry name" value="RUBY_RBDX"/>
    <property type="match status" value="2"/>
</dbReference>
<dbReference type="GO" id="GO:0005506">
    <property type="term" value="F:iron ion binding"/>
    <property type="evidence" value="ECO:0007669"/>
    <property type="project" value="InterPro"/>
</dbReference>
<dbReference type="InterPro" id="IPR036866">
    <property type="entry name" value="RibonucZ/Hydroxyglut_hydro"/>
</dbReference>
<dbReference type="Pfam" id="PF18267">
    <property type="entry name" value="Rubredoxin_C"/>
    <property type="match status" value="1"/>
</dbReference>
<dbReference type="CDD" id="cd07709">
    <property type="entry name" value="flavodiiron_proteins_MBL-fold"/>
    <property type="match status" value="1"/>
</dbReference>
<protein>
    <submittedName>
        <fullName evidence="10">Putative flavoprotein</fullName>
    </submittedName>
</protein>
<dbReference type="InterPro" id="IPR029039">
    <property type="entry name" value="Flavoprotein-like_sf"/>
</dbReference>
<dbReference type="SMART" id="SM00849">
    <property type="entry name" value="Lactamase_B"/>
    <property type="match status" value="1"/>
</dbReference>
<dbReference type="PROSITE" id="PS50903">
    <property type="entry name" value="RUBREDOXIN_LIKE"/>
    <property type="match status" value="2"/>
</dbReference>
<dbReference type="Gene3D" id="3.50.50.60">
    <property type="entry name" value="FAD/NAD(P)-binding domain"/>
    <property type="match status" value="2"/>
</dbReference>
<dbReference type="PROSITE" id="PS50902">
    <property type="entry name" value="FLAVODOXIN_LIKE"/>
    <property type="match status" value="1"/>
</dbReference>
<dbReference type="Pfam" id="PF00258">
    <property type="entry name" value="Flavodoxin_1"/>
    <property type="match status" value="1"/>
</dbReference>
<evidence type="ECO:0000256" key="2">
    <source>
        <dbReference type="ARBA" id="ARBA00001974"/>
    </source>
</evidence>
<dbReference type="PRINTS" id="PR00368">
    <property type="entry name" value="FADPNR"/>
</dbReference>
<dbReference type="PRINTS" id="PR00411">
    <property type="entry name" value="PNDRDTASEI"/>
</dbReference>
<accession>A0A0W8E8A7</accession>
<comment type="cofactor">
    <cofactor evidence="2">
        <name>FAD</name>
        <dbReference type="ChEBI" id="CHEBI:57692"/>
    </cofactor>
</comment>
<dbReference type="Gene3D" id="3.60.15.10">
    <property type="entry name" value="Ribonuclease Z/Hydroxyacylglutathione hydrolase-like"/>
    <property type="match status" value="1"/>
</dbReference>
<evidence type="ECO:0000256" key="3">
    <source>
        <dbReference type="ARBA" id="ARBA00022448"/>
    </source>
</evidence>
<dbReference type="SUPFAM" id="SSF56281">
    <property type="entry name" value="Metallo-hydrolase/oxidoreductase"/>
    <property type="match status" value="1"/>
</dbReference>
<evidence type="ECO:0000259" key="8">
    <source>
        <dbReference type="PROSITE" id="PS50902"/>
    </source>
</evidence>
<dbReference type="InterPro" id="IPR041575">
    <property type="entry name" value="Rubredoxin_C"/>
</dbReference>
<evidence type="ECO:0000256" key="1">
    <source>
        <dbReference type="ARBA" id="ARBA00001962"/>
    </source>
</evidence>
<comment type="cofactor">
    <cofactor evidence="1">
        <name>Fe cation</name>
        <dbReference type="ChEBI" id="CHEBI:24875"/>
    </cofactor>
</comment>
<dbReference type="InterPro" id="IPR048574">
    <property type="entry name" value="RUBY_RBDX"/>
</dbReference>
<dbReference type="InterPro" id="IPR008254">
    <property type="entry name" value="Flavodoxin/NO_synth"/>
</dbReference>
<dbReference type="CDD" id="cd00729">
    <property type="entry name" value="rubredoxin_SM"/>
    <property type="match status" value="2"/>
</dbReference>
<dbReference type="AlphaFoldDB" id="A0A0W8E8A7"/>
<feature type="domain" description="Flavodoxin-like" evidence="8">
    <location>
        <begin position="254"/>
        <end position="392"/>
    </location>
</feature>
<evidence type="ECO:0000256" key="5">
    <source>
        <dbReference type="ARBA" id="ARBA00022827"/>
    </source>
</evidence>
<dbReference type="GO" id="GO:0016491">
    <property type="term" value="F:oxidoreductase activity"/>
    <property type="evidence" value="ECO:0007669"/>
    <property type="project" value="InterPro"/>
</dbReference>
<reference evidence="10" key="1">
    <citation type="journal article" date="2015" name="Proc. Natl. Acad. Sci. U.S.A.">
        <title>Networks of energetic and metabolic interactions define dynamics in microbial communities.</title>
        <authorList>
            <person name="Embree M."/>
            <person name="Liu J.K."/>
            <person name="Al-Bassam M.M."/>
            <person name="Zengler K."/>
        </authorList>
    </citation>
    <scope>NUCLEOTIDE SEQUENCE</scope>
</reference>
<keyword evidence="6" id="KW-0249">Electron transport</keyword>
<feature type="domain" description="Rubredoxin-like" evidence="9">
    <location>
        <begin position="404"/>
        <end position="438"/>
    </location>
</feature>
<dbReference type="InterPro" id="IPR045761">
    <property type="entry name" value="ODP_dom"/>
</dbReference>
<dbReference type="InterPro" id="IPR051285">
    <property type="entry name" value="NADH_oxidoreductase_modular"/>
</dbReference>
<organism evidence="10">
    <name type="scientific">hydrocarbon metagenome</name>
    <dbReference type="NCBI Taxonomy" id="938273"/>
    <lineage>
        <taxon>unclassified sequences</taxon>
        <taxon>metagenomes</taxon>
        <taxon>ecological metagenomes</taxon>
    </lineage>
</organism>
<dbReference type="SUPFAM" id="SSF52218">
    <property type="entry name" value="Flavoproteins"/>
    <property type="match status" value="1"/>
</dbReference>
<dbReference type="PANTHER" id="PTHR32145">
    <property type="entry name" value="DIFLAVIN FLAVOPROTEIN A 2-RELATED"/>
    <property type="match status" value="1"/>
</dbReference>
<keyword evidence="3" id="KW-0813">Transport</keyword>
<proteinExistence type="predicted"/>
<dbReference type="Pfam" id="PF07992">
    <property type="entry name" value="Pyr_redox_2"/>
    <property type="match status" value="1"/>
</dbReference>
<comment type="caution">
    <text evidence="10">The sequence shown here is derived from an EMBL/GenBank/DDBJ whole genome shotgun (WGS) entry which is preliminary data.</text>
</comment>
<sequence length="871" mass="97017">MQSVKIKDDVYWVGVQDPDLEVFDIIMTTEYGTSYNSYLIRGREKTVLVEAVKANFFDEFIEDLQKICPLSEIDYLILNHTEPDHSGSVEMLLQRIPDLVVMGSPTALTFLKEISNSRFNSKELADGEELDLGGKTLRFISAPFLHWPDTIYTYLKEDKILFSCDSFGSHFSDARIFNDLIEQDFTDAYKYYFDEIMGPFKPYVIEALDKIKDMELEIICPGHGPVLRNRLDYFIDLYRDWAAPVPRTTDQPIIVMAYVTAYGYTEMMAQSIEEGLFMLGEFEFKKFDLIYTPVSTVFKALENADGLLIGSPTINGDTLPPVWELLTRLSPITHGNMVAGAFGAYGWSGEAVPNIENRLHMLRMHVVPGLRINFKPTQRGLEDAFSFGMEFGRQVLAKQQDVSETEWRCLVCGHIHRGEQPPEICPACGVGKENFVKQSKEDIYINDTQERLVIIGGGIAALSAAEAIRKRNTTASITLLSEEEDRPYYRPMLSDYLSEELSEERLYIKPPTWYDENQIDVRTNSRVASIDGANRQLIMENGAAVSYDKLIIATGARSNMPPIPGADKNGVFALRNIADARKIKADLKKGKKAVVIGGGVLGLEAVSEMVSLGMQVSVVEYFGRIMPRQLDESASLRLQKLMQDQGVTLYLGLGTEEILGDENARAVKLNNGQVIETDLVLLSTGVKPNIELAQDAGIETDRGIVVDAGMRTGMSAVFAAGDAAQFEDKLIGLWPVAMEMGRVAGANAAGDWLEYRQPPISTMLAAFGMELFSIGEVNLPADEVRITETYDPIENYYKKSFLKDGVLIGEIIIAPEVKTESSMASLGKDARGKVKVNRWKCRVCGYIHEGPEPPDICPVCGASKEMFDPLV</sequence>
<feature type="domain" description="Rubredoxin-like" evidence="9">
    <location>
        <begin position="836"/>
        <end position="870"/>
    </location>
</feature>
<dbReference type="GO" id="GO:0010181">
    <property type="term" value="F:FMN binding"/>
    <property type="evidence" value="ECO:0007669"/>
    <property type="project" value="InterPro"/>
</dbReference>
<dbReference type="Gene3D" id="3.30.390.30">
    <property type="match status" value="1"/>
</dbReference>
<dbReference type="Pfam" id="PF19583">
    <property type="entry name" value="ODP"/>
    <property type="match status" value="1"/>
</dbReference>
<dbReference type="InterPro" id="IPR001279">
    <property type="entry name" value="Metallo-B-lactamas"/>
</dbReference>
<dbReference type="Gene3D" id="3.40.50.360">
    <property type="match status" value="1"/>
</dbReference>
<evidence type="ECO:0000256" key="6">
    <source>
        <dbReference type="ARBA" id="ARBA00022982"/>
    </source>
</evidence>
<evidence type="ECO:0000256" key="4">
    <source>
        <dbReference type="ARBA" id="ARBA00022630"/>
    </source>
</evidence>
<evidence type="ECO:0000256" key="7">
    <source>
        <dbReference type="ARBA" id="ARBA00023004"/>
    </source>
</evidence>
<dbReference type="PANTHER" id="PTHR32145:SF11">
    <property type="entry name" value="DIFLAVIN FLAVOPROTEIN A 2-RELATED"/>
    <property type="match status" value="1"/>
</dbReference>
<dbReference type="InterPro" id="IPR024934">
    <property type="entry name" value="Rubredoxin-like_dom"/>
</dbReference>
<dbReference type="SUPFAM" id="SSF51905">
    <property type="entry name" value="FAD/NAD(P)-binding domain"/>
    <property type="match status" value="1"/>
</dbReference>
<evidence type="ECO:0000259" key="9">
    <source>
        <dbReference type="PROSITE" id="PS50903"/>
    </source>
</evidence>
<dbReference type="EMBL" id="LNQE01001842">
    <property type="protein sequence ID" value="KUG04669.1"/>
    <property type="molecule type" value="Genomic_DNA"/>
</dbReference>
<keyword evidence="4" id="KW-0285">Flavoprotein</keyword>
<dbReference type="Gene3D" id="2.20.28.10">
    <property type="match status" value="2"/>
</dbReference>
<dbReference type="SUPFAM" id="SSF57802">
    <property type="entry name" value="Rubredoxin-like"/>
    <property type="match status" value="2"/>
</dbReference>
<dbReference type="InterPro" id="IPR016156">
    <property type="entry name" value="FAD/NAD-linked_Rdtase_dimer_sf"/>
</dbReference>
<keyword evidence="7" id="KW-0408">Iron</keyword>
<gene>
    <name evidence="10" type="ORF">ASZ90_017808</name>
</gene>